<reference evidence="3" key="1">
    <citation type="submission" date="2016-06" db="UniProtKB">
        <authorList>
            <consortium name="WormBaseParasite"/>
        </authorList>
    </citation>
    <scope>IDENTIFICATION</scope>
</reference>
<dbReference type="AlphaFoldDB" id="A0A183HYQ7"/>
<reference evidence="1 2" key="2">
    <citation type="submission" date="2018-11" db="EMBL/GenBank/DDBJ databases">
        <authorList>
            <consortium name="Pathogen Informatics"/>
        </authorList>
    </citation>
    <scope>NUCLEOTIDE SEQUENCE [LARGE SCALE GENOMIC DNA]</scope>
</reference>
<keyword evidence="2" id="KW-1185">Reference proteome</keyword>
<organism evidence="3">
    <name type="scientific">Onchocerca flexuosa</name>
    <dbReference type="NCBI Taxonomy" id="387005"/>
    <lineage>
        <taxon>Eukaryota</taxon>
        <taxon>Metazoa</taxon>
        <taxon>Ecdysozoa</taxon>
        <taxon>Nematoda</taxon>
        <taxon>Chromadorea</taxon>
        <taxon>Rhabditida</taxon>
        <taxon>Spirurina</taxon>
        <taxon>Spiruromorpha</taxon>
        <taxon>Filarioidea</taxon>
        <taxon>Onchocercidae</taxon>
        <taxon>Onchocerca</taxon>
    </lineage>
</organism>
<evidence type="ECO:0000313" key="3">
    <source>
        <dbReference type="WBParaSite" id="OFLC_0001262001-mRNA-1"/>
    </source>
</evidence>
<accession>A0A183HYQ7</accession>
<dbReference type="WBParaSite" id="OFLC_0001262001-mRNA-1">
    <property type="protein sequence ID" value="OFLC_0001262001-mRNA-1"/>
    <property type="gene ID" value="OFLC_0001262001"/>
</dbReference>
<evidence type="ECO:0000313" key="2">
    <source>
        <dbReference type="Proteomes" id="UP000267606"/>
    </source>
</evidence>
<proteinExistence type="predicted"/>
<dbReference type="EMBL" id="UZAJ01039884">
    <property type="protein sequence ID" value="VDP11754.1"/>
    <property type="molecule type" value="Genomic_DNA"/>
</dbReference>
<sequence length="93" mass="10670">MGINGTLKGFIDSQRFAENDECQPLTTCSIHKLFTLLNHKLLFYHCPSPSACQTVKEVREVNRRISYIILDGYASTNTSTKKGRDHEMIYLFI</sequence>
<dbReference type="Proteomes" id="UP000267606">
    <property type="component" value="Unassembled WGS sequence"/>
</dbReference>
<evidence type="ECO:0000313" key="1">
    <source>
        <dbReference type="EMBL" id="VDP11754.1"/>
    </source>
</evidence>
<protein>
    <submittedName>
        <fullName evidence="3">DDE_Tnp_1_7 domain-containing protein</fullName>
    </submittedName>
</protein>
<gene>
    <name evidence="1" type="ORF">OFLC_LOCUS12619</name>
</gene>
<name>A0A183HYQ7_9BILA</name>